<gene>
    <name evidence="2" type="ORF">M9Y10_001268</name>
</gene>
<dbReference type="EMBL" id="JAPFFF010000001">
    <property type="protein sequence ID" value="KAK8898973.1"/>
    <property type="molecule type" value="Genomic_DNA"/>
</dbReference>
<dbReference type="NCBIfam" id="TIGR00231">
    <property type="entry name" value="small_GTP"/>
    <property type="match status" value="1"/>
</dbReference>
<dbReference type="Pfam" id="PF00071">
    <property type="entry name" value="Ras"/>
    <property type="match status" value="1"/>
</dbReference>
<evidence type="ECO:0000313" key="3">
    <source>
        <dbReference type="Proteomes" id="UP001470230"/>
    </source>
</evidence>
<dbReference type="InterPro" id="IPR027417">
    <property type="entry name" value="P-loop_NTPase"/>
</dbReference>
<dbReference type="PROSITE" id="PS51419">
    <property type="entry name" value="RAB"/>
    <property type="match status" value="1"/>
</dbReference>
<evidence type="ECO:0000256" key="1">
    <source>
        <dbReference type="ARBA" id="ARBA00022741"/>
    </source>
</evidence>
<comment type="caution">
    <text evidence="2">The sequence shown here is derived from an EMBL/GenBank/DDBJ whole genome shotgun (WGS) entry which is preliminary data.</text>
</comment>
<reference evidence="2 3" key="1">
    <citation type="submission" date="2024-04" db="EMBL/GenBank/DDBJ databases">
        <title>Tritrichomonas musculus Genome.</title>
        <authorList>
            <person name="Alves-Ferreira E."/>
            <person name="Grigg M."/>
            <person name="Lorenzi H."/>
            <person name="Galac M."/>
        </authorList>
    </citation>
    <scope>NUCLEOTIDE SEQUENCE [LARGE SCALE GENOMIC DNA]</scope>
    <source>
        <strain evidence="2 3">EAF2021</strain>
    </source>
</reference>
<dbReference type="PRINTS" id="PR00449">
    <property type="entry name" value="RASTRNSFRMNG"/>
</dbReference>
<evidence type="ECO:0000313" key="2">
    <source>
        <dbReference type="EMBL" id="KAK8898973.1"/>
    </source>
</evidence>
<dbReference type="SMART" id="SM00176">
    <property type="entry name" value="RAN"/>
    <property type="match status" value="1"/>
</dbReference>
<dbReference type="PANTHER" id="PTHR47978">
    <property type="match status" value="1"/>
</dbReference>
<dbReference type="SMART" id="SM00175">
    <property type="entry name" value="RAB"/>
    <property type="match status" value="1"/>
</dbReference>
<dbReference type="InterPro" id="IPR005225">
    <property type="entry name" value="Small_GTP-bd"/>
</dbReference>
<protein>
    <recommendedName>
        <fullName evidence="4">Small GTP-binding protein</fullName>
    </recommendedName>
</protein>
<dbReference type="Gene3D" id="3.40.50.300">
    <property type="entry name" value="P-loop containing nucleotide triphosphate hydrolases"/>
    <property type="match status" value="1"/>
</dbReference>
<dbReference type="Proteomes" id="UP001470230">
    <property type="component" value="Unassembled WGS sequence"/>
</dbReference>
<dbReference type="SMART" id="SM00174">
    <property type="entry name" value="RHO"/>
    <property type="match status" value="1"/>
</dbReference>
<sequence>MQQEIKIVLVGNTSVGKTCIVKQETTKVFSENTVSTLGASFVSEIKTFGDIEVRLQIWDTAGQERYRGMTPMYYRNAQAAIITYAVDVQSSFESIDSWVDSINNNAEPDTVLFLVANKIDLPNREVSADEGREKAESIGAKYYEVSAKTGQGIEELFNVIPRIYFETHSEQVPKAESTVQLKEEPTGNRKKCC</sequence>
<accession>A0ABR2L6L8</accession>
<name>A0ABR2L6L8_9EUKA</name>
<dbReference type="InterPro" id="IPR001806">
    <property type="entry name" value="Small_GTPase"/>
</dbReference>
<proteinExistence type="predicted"/>
<dbReference type="PROSITE" id="PS51417">
    <property type="entry name" value="ARF"/>
    <property type="match status" value="1"/>
</dbReference>
<dbReference type="PROSITE" id="PS51420">
    <property type="entry name" value="RHO"/>
    <property type="match status" value="1"/>
</dbReference>
<keyword evidence="1" id="KW-0547">Nucleotide-binding</keyword>
<organism evidence="2 3">
    <name type="scientific">Tritrichomonas musculus</name>
    <dbReference type="NCBI Taxonomy" id="1915356"/>
    <lineage>
        <taxon>Eukaryota</taxon>
        <taxon>Metamonada</taxon>
        <taxon>Parabasalia</taxon>
        <taxon>Tritrichomonadida</taxon>
        <taxon>Tritrichomonadidae</taxon>
        <taxon>Tritrichomonas</taxon>
    </lineage>
</organism>
<dbReference type="SMART" id="SM00173">
    <property type="entry name" value="RAS"/>
    <property type="match status" value="1"/>
</dbReference>
<keyword evidence="3" id="KW-1185">Reference proteome</keyword>
<dbReference type="PROSITE" id="PS51421">
    <property type="entry name" value="RAS"/>
    <property type="match status" value="1"/>
</dbReference>
<dbReference type="CDD" id="cd00154">
    <property type="entry name" value="Rab"/>
    <property type="match status" value="1"/>
</dbReference>
<evidence type="ECO:0008006" key="4">
    <source>
        <dbReference type="Google" id="ProtNLM"/>
    </source>
</evidence>
<dbReference type="SUPFAM" id="SSF52540">
    <property type="entry name" value="P-loop containing nucleoside triphosphate hydrolases"/>
    <property type="match status" value="1"/>
</dbReference>